<feature type="domain" description="Aminotransferase class I/classII large" evidence="5">
    <location>
        <begin position="28"/>
        <end position="378"/>
    </location>
</feature>
<evidence type="ECO:0000256" key="3">
    <source>
        <dbReference type="ARBA" id="ARBA00022679"/>
    </source>
</evidence>
<dbReference type="GO" id="GO:0008483">
    <property type="term" value="F:transaminase activity"/>
    <property type="evidence" value="ECO:0007669"/>
    <property type="project" value="UniProtKB-KW"/>
</dbReference>
<dbReference type="InterPro" id="IPR015421">
    <property type="entry name" value="PyrdxlP-dep_Trfase_major"/>
</dbReference>
<dbReference type="InterPro" id="IPR015424">
    <property type="entry name" value="PyrdxlP-dep_Trfase"/>
</dbReference>
<keyword evidence="4" id="KW-0663">Pyridoxal phosphate</keyword>
<reference evidence="6" key="1">
    <citation type="submission" date="2022-03" db="EMBL/GenBank/DDBJ databases">
        <authorList>
            <person name="Woo C.Y."/>
        </authorList>
    </citation>
    <scope>NUCLEOTIDE SEQUENCE</scope>
    <source>
        <strain evidence="6">CYS-01</strain>
    </source>
</reference>
<dbReference type="NCBIfam" id="NF009079">
    <property type="entry name" value="PRK12414.1"/>
    <property type="match status" value="1"/>
</dbReference>
<dbReference type="NCBIfam" id="NF006569">
    <property type="entry name" value="PRK09082.1"/>
    <property type="match status" value="1"/>
</dbReference>
<proteinExistence type="predicted"/>
<dbReference type="InterPro" id="IPR051326">
    <property type="entry name" value="Kynurenine-oxoglutarate_AT"/>
</dbReference>
<dbReference type="CDD" id="cd00609">
    <property type="entry name" value="AAT_like"/>
    <property type="match status" value="1"/>
</dbReference>
<dbReference type="Gene3D" id="3.90.1150.10">
    <property type="entry name" value="Aspartate Aminotransferase, domain 1"/>
    <property type="match status" value="1"/>
</dbReference>
<keyword evidence="3" id="KW-0808">Transferase</keyword>
<evidence type="ECO:0000256" key="4">
    <source>
        <dbReference type="ARBA" id="ARBA00022898"/>
    </source>
</evidence>
<dbReference type="RefSeq" id="WP_243362107.1">
    <property type="nucleotide sequence ID" value="NZ_JALGBH010000002.1"/>
</dbReference>
<evidence type="ECO:0000313" key="7">
    <source>
        <dbReference type="Proteomes" id="UP001165460"/>
    </source>
</evidence>
<comment type="cofactor">
    <cofactor evidence="1">
        <name>pyridoxal 5'-phosphate</name>
        <dbReference type="ChEBI" id="CHEBI:597326"/>
    </cofactor>
</comment>
<name>A0ABS9ZXQ4_9SPHI</name>
<evidence type="ECO:0000256" key="2">
    <source>
        <dbReference type="ARBA" id="ARBA00022576"/>
    </source>
</evidence>
<organism evidence="6 7">
    <name type="scientific">Pedobacter montanisoli</name>
    <dbReference type="NCBI Taxonomy" id="2923277"/>
    <lineage>
        <taxon>Bacteria</taxon>
        <taxon>Pseudomonadati</taxon>
        <taxon>Bacteroidota</taxon>
        <taxon>Sphingobacteriia</taxon>
        <taxon>Sphingobacteriales</taxon>
        <taxon>Sphingobacteriaceae</taxon>
        <taxon>Pedobacter</taxon>
    </lineage>
</organism>
<dbReference type="Gene3D" id="3.40.640.10">
    <property type="entry name" value="Type I PLP-dependent aspartate aminotransferase-like (Major domain)"/>
    <property type="match status" value="1"/>
</dbReference>
<evidence type="ECO:0000313" key="6">
    <source>
        <dbReference type="EMBL" id="MCJ0743069.1"/>
    </source>
</evidence>
<dbReference type="Proteomes" id="UP001165460">
    <property type="component" value="Unassembled WGS sequence"/>
</dbReference>
<evidence type="ECO:0000259" key="5">
    <source>
        <dbReference type="Pfam" id="PF00155"/>
    </source>
</evidence>
<dbReference type="PANTHER" id="PTHR43807">
    <property type="entry name" value="FI04487P"/>
    <property type="match status" value="1"/>
</dbReference>
<keyword evidence="7" id="KW-1185">Reference proteome</keyword>
<evidence type="ECO:0000256" key="1">
    <source>
        <dbReference type="ARBA" id="ARBA00001933"/>
    </source>
</evidence>
<dbReference type="SUPFAM" id="SSF53383">
    <property type="entry name" value="PLP-dependent transferases"/>
    <property type="match status" value="1"/>
</dbReference>
<dbReference type="Pfam" id="PF00155">
    <property type="entry name" value="Aminotran_1_2"/>
    <property type="match status" value="1"/>
</dbReference>
<gene>
    <name evidence="6" type="ORF">MMF97_10130</name>
</gene>
<keyword evidence="2 6" id="KW-0032">Aminotransferase</keyword>
<dbReference type="InterPro" id="IPR004839">
    <property type="entry name" value="Aminotransferase_I/II_large"/>
</dbReference>
<protein>
    <submittedName>
        <fullName evidence="6">Methionine aminotransferase</fullName>
    </submittedName>
</protein>
<sequence>MINLNSKLPTVGTTIFSLMSKMAADYNAINLSQGFPDFMPDARLIECINDAMKSGHNQYAPMAGNIRLREHIVEKVERLYKANYNPETEITITAGGTQAIFTALSAVIHPGDEVIVFEPAYDCYAPAIKLLGGLVKPFELTAPDYKIDWEMVKKLFTAKTKLIILNTPHNPTGTILTPKDIAALIKLTKNTDILILSDEVYEHIIFDNEEHQSIARYPELFERSFIVASFGKLLHATGWKIGYCMAPERLMNEFRKIHQFNVFSVNTPMQAGIANYLNQENIYPEISVFFQKKRDFFRDLIAQTRFKLLPCKGSYFQCVTFKDISNEKDLDFAERLVKDFGVAAIPVSAFYSKNPDEGTLRFCFAKKEETLQKAFEKLIKV</sequence>
<accession>A0ABS9ZXQ4</accession>
<dbReference type="PANTHER" id="PTHR43807:SF20">
    <property type="entry name" value="FI04487P"/>
    <property type="match status" value="1"/>
</dbReference>
<dbReference type="EMBL" id="JALGBH010000002">
    <property type="protein sequence ID" value="MCJ0743069.1"/>
    <property type="molecule type" value="Genomic_DNA"/>
</dbReference>
<comment type="caution">
    <text evidence="6">The sequence shown here is derived from an EMBL/GenBank/DDBJ whole genome shotgun (WGS) entry which is preliminary data.</text>
</comment>
<dbReference type="InterPro" id="IPR015422">
    <property type="entry name" value="PyrdxlP-dep_Trfase_small"/>
</dbReference>